<evidence type="ECO:0000256" key="1">
    <source>
        <dbReference type="SAM" id="Phobius"/>
    </source>
</evidence>
<feature type="transmembrane region" description="Helical" evidence="1">
    <location>
        <begin position="125"/>
        <end position="143"/>
    </location>
</feature>
<dbReference type="Gene3D" id="1.10.3210.10">
    <property type="entry name" value="Hypothetical protein af1432"/>
    <property type="match status" value="1"/>
</dbReference>
<proteinExistence type="predicted"/>
<sequence>MIRRKNQSAEKWKALRPGEKGKAITMKQRSWIGPAAAVLIPYGVFEGLKAAGSADPMLIMPRGHFYIVSAVALLALALAVAVGIAGRRLRNGKVGFLALSFISLASIFAVHGLSTPNFMIHASHLPAVSSQLSILLASLWLWLSSLPSDDPFVTFMSRPGRWLLPLWTSVLLLLGGAGLLFPHAVDFIPLDIHPLKGGVAMVTILLNGVTMYQYYQSYLYSRFPLQKAIVYSCGWLITAQVIIIRGEAWRASWWLYHFLLLGSMLVMLAGLYRQYASRQSLSGAVRALFTNDPIERVTNSISPSVQTLMASTEQRDPYTAGHNFRVTLYALKLAEELQLRPDELRALAQGTIVHDIGKMDIPDSILNKPGRLSPSERAIIETHPVIGYERCRRLGFLPEELGIIRSHHEKWNGGGYPDRLTGEEIPLMARIVAVADVYDALTSRRAYRQAMPHEEAMAFLEANRGSHFDPACVDAWKQVCGRDTSIYEYPLKVLGERVPGAVLKGAG</sequence>
<dbReference type="KEGG" id="paun:MJA45_27830"/>
<feature type="transmembrane region" description="Helical" evidence="1">
    <location>
        <begin position="94"/>
        <end position="113"/>
    </location>
</feature>
<evidence type="ECO:0000313" key="4">
    <source>
        <dbReference type="Proteomes" id="UP001305702"/>
    </source>
</evidence>
<keyword evidence="1" id="KW-1133">Transmembrane helix</keyword>
<dbReference type="InterPro" id="IPR052020">
    <property type="entry name" value="Cyclic_di-GMP/3'3'-cGAMP_PDE"/>
</dbReference>
<name>A0AA96LCB1_9BACL</name>
<keyword evidence="4" id="KW-1185">Reference proteome</keyword>
<dbReference type="SUPFAM" id="SSF109604">
    <property type="entry name" value="HD-domain/PDEase-like"/>
    <property type="match status" value="1"/>
</dbReference>
<dbReference type="AlphaFoldDB" id="A0AA96LCB1"/>
<feature type="transmembrane region" description="Helical" evidence="1">
    <location>
        <begin position="254"/>
        <end position="272"/>
    </location>
</feature>
<dbReference type="SMART" id="SM00471">
    <property type="entry name" value="HDc"/>
    <property type="match status" value="1"/>
</dbReference>
<feature type="transmembrane region" description="Helical" evidence="1">
    <location>
        <begin position="197"/>
        <end position="216"/>
    </location>
</feature>
<dbReference type="CDD" id="cd00077">
    <property type="entry name" value="HDc"/>
    <property type="match status" value="1"/>
</dbReference>
<dbReference type="PROSITE" id="PS51832">
    <property type="entry name" value="HD_GYP"/>
    <property type="match status" value="1"/>
</dbReference>
<keyword evidence="3" id="KW-0378">Hydrolase</keyword>
<dbReference type="PANTHER" id="PTHR45228">
    <property type="entry name" value="CYCLIC DI-GMP PHOSPHODIESTERASE TM_0186-RELATED"/>
    <property type="match status" value="1"/>
</dbReference>
<dbReference type="Proteomes" id="UP001305702">
    <property type="component" value="Chromosome"/>
</dbReference>
<accession>A0AA96LCB1</accession>
<keyword evidence="1" id="KW-0812">Transmembrane</keyword>
<dbReference type="NCBIfam" id="TIGR00277">
    <property type="entry name" value="HDIG"/>
    <property type="match status" value="1"/>
</dbReference>
<dbReference type="InterPro" id="IPR037522">
    <property type="entry name" value="HD_GYP_dom"/>
</dbReference>
<evidence type="ECO:0000259" key="2">
    <source>
        <dbReference type="PROSITE" id="PS51832"/>
    </source>
</evidence>
<dbReference type="InterPro" id="IPR003607">
    <property type="entry name" value="HD/PDEase_dom"/>
</dbReference>
<feature type="domain" description="HD-GYP" evidence="2">
    <location>
        <begin position="297"/>
        <end position="492"/>
    </location>
</feature>
<feature type="transmembrane region" description="Helical" evidence="1">
    <location>
        <begin position="65"/>
        <end position="85"/>
    </location>
</feature>
<feature type="transmembrane region" description="Helical" evidence="1">
    <location>
        <begin position="29"/>
        <end position="45"/>
    </location>
</feature>
<protein>
    <submittedName>
        <fullName evidence="3">HD-GYP domain-containing protein</fullName>
        <ecNumber evidence="3">3.1.4.-</ecNumber>
    </submittedName>
</protein>
<dbReference type="Pfam" id="PF13487">
    <property type="entry name" value="HD_5"/>
    <property type="match status" value="1"/>
</dbReference>
<evidence type="ECO:0000313" key="3">
    <source>
        <dbReference type="EMBL" id="WNQ11364.1"/>
    </source>
</evidence>
<feature type="transmembrane region" description="Helical" evidence="1">
    <location>
        <begin position="228"/>
        <end position="248"/>
    </location>
</feature>
<organism evidence="3 4">
    <name type="scientific">Paenibacillus aurantius</name>
    <dbReference type="NCBI Taxonomy" id="2918900"/>
    <lineage>
        <taxon>Bacteria</taxon>
        <taxon>Bacillati</taxon>
        <taxon>Bacillota</taxon>
        <taxon>Bacilli</taxon>
        <taxon>Bacillales</taxon>
        <taxon>Paenibacillaceae</taxon>
        <taxon>Paenibacillus</taxon>
    </lineage>
</organism>
<feature type="transmembrane region" description="Helical" evidence="1">
    <location>
        <begin position="164"/>
        <end position="185"/>
    </location>
</feature>
<dbReference type="EMBL" id="CP130318">
    <property type="protein sequence ID" value="WNQ11364.1"/>
    <property type="molecule type" value="Genomic_DNA"/>
</dbReference>
<keyword evidence="1" id="KW-0472">Membrane</keyword>
<dbReference type="EC" id="3.1.4.-" evidence="3"/>
<dbReference type="GO" id="GO:0016787">
    <property type="term" value="F:hydrolase activity"/>
    <property type="evidence" value="ECO:0007669"/>
    <property type="project" value="UniProtKB-KW"/>
</dbReference>
<reference evidence="3 4" key="1">
    <citation type="submission" date="2022-02" db="EMBL/GenBank/DDBJ databases">
        <title>Paenibacillus sp. MBLB1776 Whole Genome Shotgun Sequencing.</title>
        <authorList>
            <person name="Hwang C.Y."/>
            <person name="Cho E.-S."/>
            <person name="Seo M.-J."/>
        </authorList>
    </citation>
    <scope>NUCLEOTIDE SEQUENCE [LARGE SCALE GENOMIC DNA]</scope>
    <source>
        <strain evidence="3 4">MBLB1776</strain>
    </source>
</reference>
<dbReference type="InterPro" id="IPR006675">
    <property type="entry name" value="HDIG_dom"/>
</dbReference>
<dbReference type="RefSeq" id="WP_315605140.1">
    <property type="nucleotide sequence ID" value="NZ_CP130318.1"/>
</dbReference>
<gene>
    <name evidence="3" type="ORF">MJA45_27830</name>
</gene>